<accession>A0A4Z0PNJ1</accession>
<organism evidence="1 2">
    <name type="scientific">Hymenobacter elongatus</name>
    <dbReference type="NCBI Taxonomy" id="877208"/>
    <lineage>
        <taxon>Bacteria</taxon>
        <taxon>Pseudomonadati</taxon>
        <taxon>Bacteroidota</taxon>
        <taxon>Cytophagia</taxon>
        <taxon>Cytophagales</taxon>
        <taxon>Hymenobacteraceae</taxon>
        <taxon>Hymenobacter</taxon>
    </lineage>
</organism>
<proteinExistence type="predicted"/>
<reference evidence="1 2" key="1">
    <citation type="submission" date="2019-04" db="EMBL/GenBank/DDBJ databases">
        <authorList>
            <person name="Feng G."/>
            <person name="Zhang J."/>
            <person name="Zhu H."/>
        </authorList>
    </citation>
    <scope>NUCLEOTIDE SEQUENCE [LARGE SCALE GENOMIC DNA]</scope>
    <source>
        <strain evidence="1 2">JCM 17223</strain>
    </source>
</reference>
<gene>
    <name evidence="1" type="ORF">E5J99_06320</name>
</gene>
<keyword evidence="2" id="KW-1185">Reference proteome</keyword>
<dbReference type="EMBL" id="SRLD01000009">
    <property type="protein sequence ID" value="TGE17804.1"/>
    <property type="molecule type" value="Genomic_DNA"/>
</dbReference>
<evidence type="ECO:0000313" key="1">
    <source>
        <dbReference type="EMBL" id="TGE17804.1"/>
    </source>
</evidence>
<dbReference type="AlphaFoldDB" id="A0A4Z0PNJ1"/>
<protein>
    <submittedName>
        <fullName evidence="1">Uncharacterized protein</fullName>
    </submittedName>
</protein>
<sequence>MAKLKYRGTVKSPDGKVMEVGLSLLSYREEELHVIFSPALDMFGYGHSDKEARASFDETLQEFLRYTRNKGSLQDELLRLGWKMAGRATSRTYKAPEFSRLLRQNDQLQDIVNHKDFRKYDRKVELPVLAG</sequence>
<dbReference type="OrthoDB" id="882061at2"/>
<evidence type="ECO:0000313" key="2">
    <source>
        <dbReference type="Proteomes" id="UP000297739"/>
    </source>
</evidence>
<dbReference type="RefSeq" id="WP_135496881.1">
    <property type="nucleotide sequence ID" value="NZ_SRLD01000009.1"/>
</dbReference>
<dbReference type="Proteomes" id="UP000297739">
    <property type="component" value="Unassembled WGS sequence"/>
</dbReference>
<comment type="caution">
    <text evidence="1">The sequence shown here is derived from an EMBL/GenBank/DDBJ whole genome shotgun (WGS) entry which is preliminary data.</text>
</comment>
<name>A0A4Z0PNJ1_9BACT</name>